<reference evidence="1 2" key="1">
    <citation type="journal article" date="2023" name="bioRxiv">
        <title>High-quality genome assemblies of four members of thePodospora anserinaspecies complex.</title>
        <authorList>
            <person name="Ament-Velasquez S.L."/>
            <person name="Vogan A.A."/>
            <person name="Wallerman O."/>
            <person name="Hartmann F."/>
            <person name="Gautier V."/>
            <person name="Silar P."/>
            <person name="Giraud T."/>
            <person name="Johannesson H."/>
        </authorList>
    </citation>
    <scope>NUCLEOTIDE SEQUENCE [LARGE SCALE GENOMIC DNA]</scope>
    <source>
        <strain evidence="1 2">CBS 411.78</strain>
    </source>
</reference>
<gene>
    <name evidence="1" type="ORF">QC763_0001070</name>
</gene>
<proteinExistence type="predicted"/>
<evidence type="ECO:0000313" key="2">
    <source>
        <dbReference type="Proteomes" id="UP001326199"/>
    </source>
</evidence>
<keyword evidence="2" id="KW-1185">Reference proteome</keyword>
<comment type="caution">
    <text evidence="1">The sequence shown here is derived from an EMBL/GenBank/DDBJ whole genome shotgun (WGS) entry which is preliminary data.</text>
</comment>
<name>A0ABR0HVS1_9PEZI</name>
<evidence type="ECO:0000313" key="1">
    <source>
        <dbReference type="EMBL" id="KAK4672168.1"/>
    </source>
</evidence>
<dbReference type="Proteomes" id="UP001326199">
    <property type="component" value="Unassembled WGS sequence"/>
</dbReference>
<accession>A0ABR0HVS1</accession>
<organism evidence="1 2">
    <name type="scientific">Podospora pseudopauciseta</name>
    <dbReference type="NCBI Taxonomy" id="2093780"/>
    <lineage>
        <taxon>Eukaryota</taxon>
        <taxon>Fungi</taxon>
        <taxon>Dikarya</taxon>
        <taxon>Ascomycota</taxon>
        <taxon>Pezizomycotina</taxon>
        <taxon>Sordariomycetes</taxon>
        <taxon>Sordariomycetidae</taxon>
        <taxon>Sordariales</taxon>
        <taxon>Podosporaceae</taxon>
        <taxon>Podospora</taxon>
    </lineage>
</organism>
<sequence>MQHAQPTISLPSVPVRAHLRYCPSIRIAEAISSGGTELQLPLPKKFLAQPKQRHIGSRLCHLTDTSRSTKKLSNHSVGT</sequence>
<dbReference type="EMBL" id="JAFFHB010000001">
    <property type="protein sequence ID" value="KAK4672168.1"/>
    <property type="molecule type" value="Genomic_DNA"/>
</dbReference>
<dbReference type="RefSeq" id="XP_062769490.1">
    <property type="nucleotide sequence ID" value="XM_062905042.1"/>
</dbReference>
<protein>
    <submittedName>
        <fullName evidence="1">Uncharacterized protein</fullName>
    </submittedName>
</protein>
<dbReference type="GeneID" id="87924952"/>